<organism evidence="1 2">
    <name type="scientific">Pandoraea terrae</name>
    <dbReference type="NCBI Taxonomy" id="1537710"/>
    <lineage>
        <taxon>Bacteria</taxon>
        <taxon>Pseudomonadati</taxon>
        <taxon>Pseudomonadota</taxon>
        <taxon>Betaproteobacteria</taxon>
        <taxon>Burkholderiales</taxon>
        <taxon>Burkholderiaceae</taxon>
        <taxon>Pandoraea</taxon>
    </lineage>
</organism>
<gene>
    <name evidence="1" type="ORF">PTE30175_01966</name>
</gene>
<dbReference type="RefSeq" id="WP_150696882.1">
    <property type="nucleotide sequence ID" value="NZ_CABPRZ010000007.1"/>
</dbReference>
<evidence type="ECO:0000313" key="1">
    <source>
        <dbReference type="EMBL" id="VVD99252.1"/>
    </source>
</evidence>
<dbReference type="AlphaFoldDB" id="A0A5E4UI97"/>
<name>A0A5E4UI97_9BURK</name>
<dbReference type="EMBL" id="CABPRZ010000007">
    <property type="protein sequence ID" value="VVD99252.1"/>
    <property type="molecule type" value="Genomic_DNA"/>
</dbReference>
<evidence type="ECO:0000313" key="2">
    <source>
        <dbReference type="Proteomes" id="UP000414233"/>
    </source>
</evidence>
<protein>
    <submittedName>
        <fullName evidence="1">Uncharacterized protein</fullName>
    </submittedName>
</protein>
<accession>A0A5E4UI97</accession>
<dbReference type="Proteomes" id="UP000414233">
    <property type="component" value="Unassembled WGS sequence"/>
</dbReference>
<reference evidence="1 2" key="1">
    <citation type="submission" date="2019-08" db="EMBL/GenBank/DDBJ databases">
        <authorList>
            <person name="Peeters C."/>
        </authorList>
    </citation>
    <scope>NUCLEOTIDE SEQUENCE [LARGE SCALE GENOMIC DNA]</scope>
    <source>
        <strain evidence="1 2">LMG 30175</strain>
    </source>
</reference>
<sequence>MHTSAAHIAPDPQAIVTMAVDRLGTLTERIVAMVSATTVDHIESLVEPYRSAFLEQLEELATEANELTCDLRERTR</sequence>
<keyword evidence="2" id="KW-1185">Reference proteome</keyword>
<proteinExistence type="predicted"/>